<comment type="pathway">
    <text evidence="1">Amino-acid biosynthesis; L-asparagine biosynthesis; L-asparagine from L-aspartate (L-Gln route): step 1/1.</text>
</comment>
<gene>
    <name evidence="7" type="ORF">FQP90_07460</name>
</gene>
<dbReference type="EC" id="6.3.5.4" evidence="2"/>
<comment type="caution">
    <text evidence="7">The sequence shown here is derived from an EMBL/GenBank/DDBJ whole genome shotgun (WGS) entry which is preliminary data.</text>
</comment>
<dbReference type="SUPFAM" id="SSF52402">
    <property type="entry name" value="Adenine nucleotide alpha hydrolases-like"/>
    <property type="match status" value="1"/>
</dbReference>
<feature type="domain" description="Asparagine synthetase" evidence="6">
    <location>
        <begin position="167"/>
        <end position="530"/>
    </location>
</feature>
<reference evidence="7 8" key="1">
    <citation type="submission" date="2019-07" db="EMBL/GenBank/DDBJ databases">
        <title>Diversity of Bacteria from Kongsfjorden, Arctic.</title>
        <authorList>
            <person name="Yu Y."/>
        </authorList>
    </citation>
    <scope>NUCLEOTIDE SEQUENCE [LARGE SCALE GENOMIC DNA]</scope>
    <source>
        <strain evidence="7 8">SM1928</strain>
    </source>
</reference>
<dbReference type="InterPro" id="IPR051786">
    <property type="entry name" value="ASN_synthetase/amidase"/>
</dbReference>
<sequence>MPQLFLANRGSASGLIDESTALPSSADVTILDSRLSERQVRDSAVSRQHFRDDHGATPGYARATTGSISTAEALYWTDIGGVPVASTSQGALRRIAHSKLDDSRVRLALCTNLPGFLRHLPFWEGINAVAPGSTLTYHNGRPKVLDQAVAADHPTLDLSEAAELLLAELTRSMERRILSYGKLSADVSGGMDSTSLAYILDSLQEESIYYHAGTDDPHNRDSQYARRAASELRGQFTELESLTATSGAFSEFDQNIQSLDDGPLAWAGNSKHLGFLLTDASRRGVKAHLTGVGGDELFDPLPATALDLLTTPSWKAGLRIIRRLGKMQRWSTLAVARAVGSNVNFETEMLRRIEAQAGNIVGPAEAFSWAPGFGISKFATAETREVVAQKVKDALTQGARPHHKDRFRHQMTEAVMFQGEVVRQVGHAYEHLGVAWEAPFLDDAVVRLILSLPTDILVGTRDSKPLLARATEPVAPRWLFTREDKGEYSSDLFTEYKKRRHDLSRLFDESYLVDMGHINADAVRDALSMPVVSTDELFEIEQLAGVERWVRAIQ</sequence>
<comment type="catalytic activity">
    <reaction evidence="4">
        <text>L-aspartate + L-glutamine + ATP + H2O = L-asparagine + L-glutamate + AMP + diphosphate + H(+)</text>
        <dbReference type="Rhea" id="RHEA:12228"/>
        <dbReference type="ChEBI" id="CHEBI:15377"/>
        <dbReference type="ChEBI" id="CHEBI:15378"/>
        <dbReference type="ChEBI" id="CHEBI:29985"/>
        <dbReference type="ChEBI" id="CHEBI:29991"/>
        <dbReference type="ChEBI" id="CHEBI:30616"/>
        <dbReference type="ChEBI" id="CHEBI:33019"/>
        <dbReference type="ChEBI" id="CHEBI:58048"/>
        <dbReference type="ChEBI" id="CHEBI:58359"/>
        <dbReference type="ChEBI" id="CHEBI:456215"/>
        <dbReference type="EC" id="6.3.5.4"/>
    </reaction>
</comment>
<dbReference type="RefSeq" id="WP_144649084.1">
    <property type="nucleotide sequence ID" value="NZ_VNFK01000004.1"/>
</dbReference>
<protein>
    <recommendedName>
        <fullName evidence="2">asparagine synthase (glutamine-hydrolyzing)</fullName>
        <ecNumber evidence="2">6.3.5.4</ecNumber>
    </recommendedName>
</protein>
<dbReference type="OrthoDB" id="7053173at2"/>
<dbReference type="Pfam" id="PF00733">
    <property type="entry name" value="Asn_synthase"/>
    <property type="match status" value="1"/>
</dbReference>
<dbReference type="Proteomes" id="UP000316500">
    <property type="component" value="Unassembled WGS sequence"/>
</dbReference>
<feature type="region of interest" description="Disordered" evidence="5">
    <location>
        <begin position="42"/>
        <end position="62"/>
    </location>
</feature>
<accession>A0A558H6X4</accession>
<dbReference type="GO" id="GO:0006529">
    <property type="term" value="P:asparagine biosynthetic process"/>
    <property type="evidence" value="ECO:0007669"/>
    <property type="project" value="UniProtKB-KW"/>
</dbReference>
<dbReference type="AlphaFoldDB" id="A0A558H6X4"/>
<dbReference type="PANTHER" id="PTHR43284:SF1">
    <property type="entry name" value="ASPARAGINE SYNTHETASE"/>
    <property type="match status" value="1"/>
</dbReference>
<evidence type="ECO:0000256" key="5">
    <source>
        <dbReference type="SAM" id="MobiDB-lite"/>
    </source>
</evidence>
<evidence type="ECO:0000256" key="2">
    <source>
        <dbReference type="ARBA" id="ARBA00012737"/>
    </source>
</evidence>
<evidence type="ECO:0000313" key="8">
    <source>
        <dbReference type="Proteomes" id="UP000316500"/>
    </source>
</evidence>
<evidence type="ECO:0000256" key="3">
    <source>
        <dbReference type="ARBA" id="ARBA00022888"/>
    </source>
</evidence>
<evidence type="ECO:0000313" key="7">
    <source>
        <dbReference type="EMBL" id="TVU64878.1"/>
    </source>
</evidence>
<evidence type="ECO:0000256" key="1">
    <source>
        <dbReference type="ARBA" id="ARBA00005187"/>
    </source>
</evidence>
<dbReference type="InterPro" id="IPR014729">
    <property type="entry name" value="Rossmann-like_a/b/a_fold"/>
</dbReference>
<dbReference type="EMBL" id="VNFK01000004">
    <property type="protein sequence ID" value="TVU64878.1"/>
    <property type="molecule type" value="Genomic_DNA"/>
</dbReference>
<dbReference type="PANTHER" id="PTHR43284">
    <property type="entry name" value="ASPARAGINE SYNTHETASE (GLUTAMINE-HYDROLYZING)"/>
    <property type="match status" value="1"/>
</dbReference>
<keyword evidence="3" id="KW-0028">Amino-acid biosynthesis</keyword>
<proteinExistence type="predicted"/>
<dbReference type="Gene3D" id="3.40.50.620">
    <property type="entry name" value="HUPs"/>
    <property type="match status" value="1"/>
</dbReference>
<dbReference type="GO" id="GO:0004066">
    <property type="term" value="F:asparagine synthase (glutamine-hydrolyzing) activity"/>
    <property type="evidence" value="ECO:0007669"/>
    <property type="project" value="UniProtKB-EC"/>
</dbReference>
<evidence type="ECO:0000256" key="4">
    <source>
        <dbReference type="ARBA" id="ARBA00048741"/>
    </source>
</evidence>
<organism evidence="7 8">
    <name type="scientific">Paenarthrobacter nitroguajacolicus</name>
    <name type="common">Arthrobacter nitroguajacolicus</name>
    <dbReference type="NCBI Taxonomy" id="211146"/>
    <lineage>
        <taxon>Bacteria</taxon>
        <taxon>Bacillati</taxon>
        <taxon>Actinomycetota</taxon>
        <taxon>Actinomycetes</taxon>
        <taxon>Micrococcales</taxon>
        <taxon>Micrococcaceae</taxon>
        <taxon>Paenarthrobacter</taxon>
    </lineage>
</organism>
<name>A0A558H6X4_PAENT</name>
<evidence type="ECO:0000259" key="6">
    <source>
        <dbReference type="Pfam" id="PF00733"/>
    </source>
</evidence>
<keyword evidence="3" id="KW-0061">Asparagine biosynthesis</keyword>
<dbReference type="InterPro" id="IPR001962">
    <property type="entry name" value="Asn_synthase"/>
</dbReference>